<evidence type="ECO:0000313" key="2">
    <source>
        <dbReference type="EMBL" id="MRG86998.1"/>
    </source>
</evidence>
<reference evidence="2 3" key="1">
    <citation type="submission" date="2019-11" db="EMBL/GenBank/DDBJ databases">
        <authorList>
            <person name="Li J."/>
        </authorList>
    </citation>
    <scope>NUCLEOTIDE SEQUENCE [LARGE SCALE GENOMIC DNA]</scope>
    <source>
        <strain evidence="2 3">J4</strain>
    </source>
</reference>
<accession>A0A6G1X867</accession>
<evidence type="ECO:0000313" key="3">
    <source>
        <dbReference type="Proteomes" id="UP000480185"/>
    </source>
</evidence>
<feature type="region of interest" description="Disordered" evidence="1">
    <location>
        <begin position="44"/>
        <end position="90"/>
    </location>
</feature>
<dbReference type="AlphaFoldDB" id="A0A6G1X867"/>
<protein>
    <submittedName>
        <fullName evidence="2">Scaffolding protein</fullName>
    </submittedName>
</protein>
<evidence type="ECO:0000256" key="1">
    <source>
        <dbReference type="SAM" id="MobiDB-lite"/>
    </source>
</evidence>
<dbReference type="RefSeq" id="WP_153728891.1">
    <property type="nucleotide sequence ID" value="NZ_WJNH01000007.1"/>
</dbReference>
<gene>
    <name evidence="2" type="ORF">GH754_11830</name>
</gene>
<sequence length="195" mass="22078">MDLKELLGEELYSQVQEKAGDNKIAIVSDGSYIPKEKFDEVNKQKNDYKKQVDDRDEQINDLSEKAKGNEELTKTIDSLKQQNEDTKKQYEDQIKQQQFDYALKDELTAAKVKNPKAVKALLDTEAIKLDGDKLLGLEEQLKGIKESDPYMFEESQDPQDPPKPSFTPGTHQRGTNNGEPSSLADALAQKFTPKQ</sequence>
<dbReference type="InterPro" id="IPR009636">
    <property type="entry name" value="SCAF"/>
</dbReference>
<dbReference type="Proteomes" id="UP000480185">
    <property type="component" value="Unassembled WGS sequence"/>
</dbReference>
<name>A0A6G1X867_9BACI</name>
<comment type="caution">
    <text evidence="2">The sequence shown here is derived from an EMBL/GenBank/DDBJ whole genome shotgun (WGS) entry which is preliminary data.</text>
</comment>
<dbReference type="Pfam" id="PF06810">
    <property type="entry name" value="Phage_scaffold"/>
    <property type="match status" value="1"/>
</dbReference>
<feature type="compositionally biased region" description="Polar residues" evidence="1">
    <location>
        <begin position="167"/>
        <end position="180"/>
    </location>
</feature>
<feature type="compositionally biased region" description="Basic and acidic residues" evidence="1">
    <location>
        <begin position="62"/>
        <end position="74"/>
    </location>
</feature>
<dbReference type="EMBL" id="WJNH01000007">
    <property type="protein sequence ID" value="MRG86998.1"/>
    <property type="molecule type" value="Genomic_DNA"/>
</dbReference>
<feature type="region of interest" description="Disordered" evidence="1">
    <location>
        <begin position="145"/>
        <end position="195"/>
    </location>
</feature>
<keyword evidence="3" id="KW-1185">Reference proteome</keyword>
<organism evidence="2 3">
    <name type="scientific">Salinibacillus xinjiangensis</name>
    <dbReference type="NCBI Taxonomy" id="1229268"/>
    <lineage>
        <taxon>Bacteria</taxon>
        <taxon>Bacillati</taxon>
        <taxon>Bacillota</taxon>
        <taxon>Bacilli</taxon>
        <taxon>Bacillales</taxon>
        <taxon>Bacillaceae</taxon>
        <taxon>Salinibacillus</taxon>
    </lineage>
</organism>
<proteinExistence type="predicted"/>
<feature type="compositionally biased region" description="Basic and acidic residues" evidence="1">
    <location>
        <begin position="44"/>
        <end position="53"/>
    </location>
</feature>
<dbReference type="OrthoDB" id="2365850at2"/>